<proteinExistence type="predicted"/>
<protein>
    <submittedName>
        <fullName evidence="2">RNA polymerase II-associated protein</fullName>
    </submittedName>
</protein>
<evidence type="ECO:0000256" key="1">
    <source>
        <dbReference type="SAM" id="MobiDB-lite"/>
    </source>
</evidence>
<feature type="region of interest" description="Disordered" evidence="1">
    <location>
        <begin position="41"/>
        <end position="61"/>
    </location>
</feature>
<reference evidence="2" key="1">
    <citation type="journal article" date="2020" name="mSystems">
        <title>Genome- and Community-Level Interaction Insights into Carbon Utilization and Element Cycling Functions of Hydrothermarchaeota in Hydrothermal Sediment.</title>
        <authorList>
            <person name="Zhou Z."/>
            <person name="Liu Y."/>
            <person name="Xu W."/>
            <person name="Pan J."/>
            <person name="Luo Z.H."/>
            <person name="Li M."/>
        </authorList>
    </citation>
    <scope>NUCLEOTIDE SEQUENCE [LARGE SCALE GENOMIC DNA]</scope>
    <source>
        <strain evidence="2">SpSt-1224</strain>
    </source>
</reference>
<sequence>MELLCEKYREKVREEEARCHRPLEYCKFRSACIINMLGRERDREAARAETPDKTRGKEKDA</sequence>
<gene>
    <name evidence="2" type="ORF">ENN98_01215</name>
</gene>
<name>A0A7C2TFI4_9BACT</name>
<accession>A0A7C2TFI4</accession>
<dbReference type="Proteomes" id="UP000885986">
    <property type="component" value="Unassembled WGS sequence"/>
</dbReference>
<organism evidence="2">
    <name type="scientific">Desulfurivibrio alkaliphilus</name>
    <dbReference type="NCBI Taxonomy" id="427923"/>
    <lineage>
        <taxon>Bacteria</taxon>
        <taxon>Pseudomonadati</taxon>
        <taxon>Thermodesulfobacteriota</taxon>
        <taxon>Desulfobulbia</taxon>
        <taxon>Desulfobulbales</taxon>
        <taxon>Desulfobulbaceae</taxon>
        <taxon>Desulfurivibrio</taxon>
    </lineage>
</organism>
<dbReference type="EMBL" id="DSDS01000027">
    <property type="protein sequence ID" value="HET97326.1"/>
    <property type="molecule type" value="Genomic_DNA"/>
</dbReference>
<dbReference type="AlphaFoldDB" id="A0A7C2TFI4"/>
<comment type="caution">
    <text evidence="2">The sequence shown here is derived from an EMBL/GenBank/DDBJ whole genome shotgun (WGS) entry which is preliminary data.</text>
</comment>
<evidence type="ECO:0000313" key="2">
    <source>
        <dbReference type="EMBL" id="HET97326.1"/>
    </source>
</evidence>